<reference evidence="1 2" key="1">
    <citation type="submission" date="2020-08" db="EMBL/GenBank/DDBJ databases">
        <title>Whole genome shotgun sequence of Actinoplanes ianthinogenes NBRC 13996.</title>
        <authorList>
            <person name="Komaki H."/>
            <person name="Tamura T."/>
        </authorList>
    </citation>
    <scope>NUCLEOTIDE SEQUENCE [LARGE SCALE GENOMIC DNA]</scope>
    <source>
        <strain evidence="1 2">NBRC 13996</strain>
    </source>
</reference>
<evidence type="ECO:0000313" key="2">
    <source>
        <dbReference type="Proteomes" id="UP000676967"/>
    </source>
</evidence>
<proteinExistence type="predicted"/>
<name>A0ABN6CLJ2_9ACTN</name>
<accession>A0ABN6CLJ2</accession>
<dbReference type="Proteomes" id="UP000676967">
    <property type="component" value="Chromosome"/>
</dbReference>
<dbReference type="EMBL" id="AP023356">
    <property type="protein sequence ID" value="BCJ45923.1"/>
    <property type="molecule type" value="Genomic_DNA"/>
</dbReference>
<dbReference type="RefSeq" id="WP_189333528.1">
    <property type="nucleotide sequence ID" value="NZ_AP023356.1"/>
</dbReference>
<evidence type="ECO:0000313" key="1">
    <source>
        <dbReference type="EMBL" id="BCJ45923.1"/>
    </source>
</evidence>
<organism evidence="1 2">
    <name type="scientific">Actinoplanes ianthinogenes</name>
    <dbReference type="NCBI Taxonomy" id="122358"/>
    <lineage>
        <taxon>Bacteria</taxon>
        <taxon>Bacillati</taxon>
        <taxon>Actinomycetota</taxon>
        <taxon>Actinomycetes</taxon>
        <taxon>Micromonosporales</taxon>
        <taxon>Micromonosporaceae</taxon>
        <taxon>Actinoplanes</taxon>
    </lineage>
</organism>
<sequence>MSPPDPDTVAARIEGLLAALRAGPDPRAADTAEELVRCLVQLYGAGLGRITAALGPERVTELCADPLVASLLLIHDLHPVPAADRIRAAVPGAVIDLDPDGTVHVHAAEPAPGCGGTRQALVQRIEAAVRRAAPEAGPVDVRFPPARPALLQISRRPGAVRSP</sequence>
<keyword evidence="2" id="KW-1185">Reference proteome</keyword>
<gene>
    <name evidence="1" type="ORF">Aiant_65800</name>
</gene>
<protein>
    <submittedName>
        <fullName evidence="1">Thioredoxin</fullName>
    </submittedName>
</protein>